<evidence type="ECO:0000313" key="16">
    <source>
        <dbReference type="Proteomes" id="UP000316905"/>
    </source>
</evidence>
<dbReference type="AlphaFoldDB" id="A0A562QDV4"/>
<evidence type="ECO:0000256" key="10">
    <source>
        <dbReference type="ARBA" id="ARBA00070440"/>
    </source>
</evidence>
<comment type="catalytic activity">
    <reaction evidence="9">
        <text>D-xylose(in) + H(+)(in) = D-xylose(out) + H(+)(out)</text>
        <dbReference type="Rhea" id="RHEA:28959"/>
        <dbReference type="ChEBI" id="CHEBI:15378"/>
        <dbReference type="ChEBI" id="CHEBI:53455"/>
    </reaction>
    <physiologicalReaction direction="right-to-left" evidence="9">
        <dbReference type="Rhea" id="RHEA:28961"/>
    </physiologicalReaction>
</comment>
<dbReference type="Pfam" id="PF00083">
    <property type="entry name" value="Sugar_tr"/>
    <property type="match status" value="1"/>
</dbReference>
<feature type="transmembrane region" description="Helical" evidence="13">
    <location>
        <begin position="179"/>
        <end position="201"/>
    </location>
</feature>
<evidence type="ECO:0000256" key="8">
    <source>
        <dbReference type="ARBA" id="ARBA00023136"/>
    </source>
</evidence>
<feature type="transmembrane region" description="Helical" evidence="13">
    <location>
        <begin position="58"/>
        <end position="79"/>
    </location>
</feature>
<sequence>MTISKTTETHRHDIGYVLRICAVAALGGILFGYDTAVISGAVDSLREYFSLSPAETGWAVSNVVIGCVIGALSAGWIAGRLGRKKALVLAAALFTISAIGAAVVDSFVWFVIYRIIGGLAVGLASTVSPMYMSEVSPKGMRGRALGMQSIAIVGGQVVVFIVNYLIAKGVTEAWLVEYGWRWMIGSEVVPCILFCIMVFMIPESPRWQVMVGQDEKALRTLTRISNAEHAGRLLKEIKDSLQQNLQACPQKLELRKSGLGLILFVGCMLAMLQQVTGVNVMMYYAPMVLKGVTASTESALFQTIWIGVMQWVGTLAGVWLIDRVGRVPLMRYGTIGAIAGLLTTSYSMYTYQSGYLTLFGMLLFMLTYAMSWGVGTWVLISEIFPNRLRSLGMSVAVCCMWIANFLVTQTFPMINEHPYLMDTFNGAFPMWLFAGCCVFCYWFVSRFVPETSGISLERMEGVMLAKIRRQPMPVAIKGHSQVLSSKPV</sequence>
<dbReference type="RefSeq" id="WP_145140878.1">
    <property type="nucleotide sequence ID" value="NZ_VLKY01000005.1"/>
</dbReference>
<evidence type="ECO:0000256" key="9">
    <source>
        <dbReference type="ARBA" id="ARBA00050593"/>
    </source>
</evidence>
<keyword evidence="16" id="KW-1185">Reference proteome</keyword>
<comment type="caution">
    <text evidence="15">The sequence shown here is derived from an EMBL/GenBank/DDBJ whole genome shotgun (WGS) entry which is preliminary data.</text>
</comment>
<dbReference type="EMBL" id="VLKY01000005">
    <property type="protein sequence ID" value="TWI54937.1"/>
    <property type="molecule type" value="Genomic_DNA"/>
</dbReference>
<keyword evidence="7 13" id="KW-1133">Transmembrane helix</keyword>
<dbReference type="Gene3D" id="1.20.1250.20">
    <property type="entry name" value="MFS general substrate transporter like domains"/>
    <property type="match status" value="2"/>
</dbReference>
<dbReference type="CDD" id="cd17359">
    <property type="entry name" value="MFS_XylE_like"/>
    <property type="match status" value="1"/>
</dbReference>
<dbReference type="GO" id="GO:0022857">
    <property type="term" value="F:transmembrane transporter activity"/>
    <property type="evidence" value="ECO:0007669"/>
    <property type="project" value="InterPro"/>
</dbReference>
<dbReference type="PROSITE" id="PS00217">
    <property type="entry name" value="SUGAR_TRANSPORT_2"/>
    <property type="match status" value="1"/>
</dbReference>
<gene>
    <name evidence="15" type="ORF">IQ22_01842</name>
</gene>
<organism evidence="15 16">
    <name type="scientific">Pseudomonas duriflava</name>
    <dbReference type="NCBI Taxonomy" id="459528"/>
    <lineage>
        <taxon>Bacteria</taxon>
        <taxon>Pseudomonadati</taxon>
        <taxon>Pseudomonadota</taxon>
        <taxon>Gammaproteobacteria</taxon>
        <taxon>Pseudomonadales</taxon>
        <taxon>Pseudomonadaceae</taxon>
        <taxon>Pseudomonas</taxon>
    </lineage>
</organism>
<dbReference type="InterPro" id="IPR036259">
    <property type="entry name" value="MFS_trans_sf"/>
</dbReference>
<dbReference type="InterPro" id="IPR005828">
    <property type="entry name" value="MFS_sugar_transport-like"/>
</dbReference>
<comment type="subcellular location">
    <subcellularLocation>
        <location evidence="1">Cell membrane</location>
        <topology evidence="1">Multi-pass membrane protein</topology>
    </subcellularLocation>
</comment>
<feature type="transmembrane region" description="Helical" evidence="13">
    <location>
        <begin position="144"/>
        <end position="167"/>
    </location>
</feature>
<evidence type="ECO:0000256" key="13">
    <source>
        <dbReference type="SAM" id="Phobius"/>
    </source>
</evidence>
<dbReference type="PANTHER" id="PTHR48020">
    <property type="entry name" value="PROTON MYO-INOSITOL COTRANSPORTER"/>
    <property type="match status" value="1"/>
</dbReference>
<dbReference type="Proteomes" id="UP000316905">
    <property type="component" value="Unassembled WGS sequence"/>
</dbReference>
<feature type="transmembrane region" description="Helical" evidence="13">
    <location>
        <begin position="110"/>
        <end position="132"/>
    </location>
</feature>
<dbReference type="SUPFAM" id="SSF103473">
    <property type="entry name" value="MFS general substrate transporter"/>
    <property type="match status" value="1"/>
</dbReference>
<keyword evidence="3 12" id="KW-0813">Transport</keyword>
<feature type="transmembrane region" description="Helical" evidence="13">
    <location>
        <begin position="329"/>
        <end position="349"/>
    </location>
</feature>
<feature type="transmembrane region" description="Helical" evidence="13">
    <location>
        <begin position="16"/>
        <end position="38"/>
    </location>
</feature>
<dbReference type="PROSITE" id="PS50850">
    <property type="entry name" value="MFS"/>
    <property type="match status" value="1"/>
</dbReference>
<feature type="transmembrane region" description="Helical" evidence="13">
    <location>
        <begin position="304"/>
        <end position="322"/>
    </location>
</feature>
<evidence type="ECO:0000313" key="15">
    <source>
        <dbReference type="EMBL" id="TWI54937.1"/>
    </source>
</evidence>
<dbReference type="InterPro" id="IPR047984">
    <property type="entry name" value="XylE-like"/>
</dbReference>
<evidence type="ECO:0000256" key="7">
    <source>
        <dbReference type="ARBA" id="ARBA00022989"/>
    </source>
</evidence>
<evidence type="ECO:0000256" key="11">
    <source>
        <dbReference type="ARBA" id="ARBA00076792"/>
    </source>
</evidence>
<dbReference type="PRINTS" id="PR00171">
    <property type="entry name" value="SUGRTRNSPORT"/>
</dbReference>
<name>A0A562QDV4_9PSED</name>
<comment type="similarity">
    <text evidence="2 12">Belongs to the major facilitator superfamily. Sugar transporter (TC 2.A.1.1) family.</text>
</comment>
<feature type="transmembrane region" description="Helical" evidence="13">
    <location>
        <begin position="391"/>
        <end position="414"/>
    </location>
</feature>
<keyword evidence="5" id="KW-0762">Sugar transport</keyword>
<keyword evidence="4" id="KW-1003">Cell membrane</keyword>
<dbReference type="InterPro" id="IPR050814">
    <property type="entry name" value="Myo-inositol_Transporter"/>
</dbReference>
<feature type="transmembrane region" description="Helical" evidence="13">
    <location>
        <begin position="426"/>
        <end position="444"/>
    </location>
</feature>
<dbReference type="InterPro" id="IPR020846">
    <property type="entry name" value="MFS_dom"/>
</dbReference>
<evidence type="ECO:0000256" key="4">
    <source>
        <dbReference type="ARBA" id="ARBA00022475"/>
    </source>
</evidence>
<feature type="transmembrane region" description="Helical" evidence="13">
    <location>
        <begin position="259"/>
        <end position="284"/>
    </location>
</feature>
<keyword evidence="8 13" id="KW-0472">Membrane</keyword>
<dbReference type="InterPro" id="IPR003663">
    <property type="entry name" value="Sugar/inositol_transpt"/>
</dbReference>
<protein>
    <recommendedName>
        <fullName evidence="10">D-xylose-proton symporter</fullName>
    </recommendedName>
    <alternativeName>
        <fullName evidence="11">D-xylose transporter</fullName>
    </alternativeName>
</protein>
<evidence type="ECO:0000256" key="5">
    <source>
        <dbReference type="ARBA" id="ARBA00022597"/>
    </source>
</evidence>
<dbReference type="PANTHER" id="PTHR48020:SF12">
    <property type="entry name" value="PROTON MYO-INOSITOL COTRANSPORTER"/>
    <property type="match status" value="1"/>
</dbReference>
<evidence type="ECO:0000259" key="14">
    <source>
        <dbReference type="PROSITE" id="PS50850"/>
    </source>
</evidence>
<dbReference type="FunFam" id="1.20.1250.20:FF:000122">
    <property type="entry name" value="D-xylose transporter XylE"/>
    <property type="match status" value="1"/>
</dbReference>
<accession>A0A562QDV4</accession>
<dbReference type="GO" id="GO:0005886">
    <property type="term" value="C:plasma membrane"/>
    <property type="evidence" value="ECO:0007669"/>
    <property type="project" value="UniProtKB-SubCell"/>
</dbReference>
<dbReference type="OrthoDB" id="5368493at2"/>
<feature type="domain" description="Major facilitator superfamily (MFS) profile" evidence="14">
    <location>
        <begin position="20"/>
        <end position="452"/>
    </location>
</feature>
<reference evidence="15 16" key="1">
    <citation type="journal article" date="2015" name="Stand. Genomic Sci.">
        <title>Genomic Encyclopedia of Bacterial and Archaeal Type Strains, Phase III: the genomes of soil and plant-associated and newly described type strains.</title>
        <authorList>
            <person name="Whitman W.B."/>
            <person name="Woyke T."/>
            <person name="Klenk H.P."/>
            <person name="Zhou Y."/>
            <person name="Lilburn T.G."/>
            <person name="Beck B.J."/>
            <person name="De Vos P."/>
            <person name="Vandamme P."/>
            <person name="Eisen J.A."/>
            <person name="Garrity G."/>
            <person name="Hugenholtz P."/>
            <person name="Kyrpides N.C."/>
        </authorList>
    </citation>
    <scope>NUCLEOTIDE SEQUENCE [LARGE SCALE GENOMIC DNA]</scope>
    <source>
        <strain evidence="15 16">CGMCC 1.6858</strain>
    </source>
</reference>
<feature type="transmembrane region" description="Helical" evidence="13">
    <location>
        <begin position="86"/>
        <end position="104"/>
    </location>
</feature>
<evidence type="ECO:0000256" key="2">
    <source>
        <dbReference type="ARBA" id="ARBA00010992"/>
    </source>
</evidence>
<evidence type="ECO:0000256" key="1">
    <source>
        <dbReference type="ARBA" id="ARBA00004651"/>
    </source>
</evidence>
<dbReference type="NCBIfam" id="TIGR00879">
    <property type="entry name" value="SP"/>
    <property type="match status" value="1"/>
</dbReference>
<evidence type="ECO:0000256" key="3">
    <source>
        <dbReference type="ARBA" id="ARBA00022448"/>
    </source>
</evidence>
<dbReference type="InterPro" id="IPR005829">
    <property type="entry name" value="Sugar_transporter_CS"/>
</dbReference>
<evidence type="ECO:0000256" key="12">
    <source>
        <dbReference type="RuleBase" id="RU003346"/>
    </source>
</evidence>
<keyword evidence="6 13" id="KW-0812">Transmembrane</keyword>
<feature type="transmembrane region" description="Helical" evidence="13">
    <location>
        <begin position="355"/>
        <end position="379"/>
    </location>
</feature>
<proteinExistence type="inferred from homology"/>
<evidence type="ECO:0000256" key="6">
    <source>
        <dbReference type="ARBA" id="ARBA00022692"/>
    </source>
</evidence>